<evidence type="ECO:0000256" key="4">
    <source>
        <dbReference type="ARBA" id="ARBA00023136"/>
    </source>
</evidence>
<comment type="caution">
    <text evidence="6">The sequence shown here is derived from an EMBL/GenBank/DDBJ whole genome shotgun (WGS) entry which is preliminary data.</text>
</comment>
<gene>
    <name evidence="6" type="ORF">IFO66_18590</name>
</gene>
<dbReference type="EMBL" id="JACYTN010000020">
    <property type="protein sequence ID" value="MBD8500306.1"/>
    <property type="molecule type" value="Genomic_DNA"/>
</dbReference>
<keyword evidence="4 5" id="KW-0472">Membrane</keyword>
<accession>A0ABR9B2D4</accession>
<dbReference type="Proteomes" id="UP000634529">
    <property type="component" value="Unassembled WGS sequence"/>
</dbReference>
<sequence>MSSKHLLAALSYFSIFFAGVLLPLVVLFIADNSYTRKHAGYALISQILPFVFIVFVFISLFGGEFVVSFGLTLLAAILTFFIFVWNIIMGVKVLREAN</sequence>
<evidence type="ECO:0000256" key="2">
    <source>
        <dbReference type="ARBA" id="ARBA00022692"/>
    </source>
</evidence>
<feature type="transmembrane region" description="Helical" evidence="5">
    <location>
        <begin position="41"/>
        <end position="61"/>
    </location>
</feature>
<evidence type="ECO:0000256" key="3">
    <source>
        <dbReference type="ARBA" id="ARBA00022989"/>
    </source>
</evidence>
<evidence type="ECO:0000256" key="1">
    <source>
        <dbReference type="ARBA" id="ARBA00004141"/>
    </source>
</evidence>
<dbReference type="InterPro" id="IPR019109">
    <property type="entry name" value="MamF_MmsF"/>
</dbReference>
<keyword evidence="3 5" id="KW-1133">Transmembrane helix</keyword>
<evidence type="ECO:0000256" key="5">
    <source>
        <dbReference type="SAM" id="Phobius"/>
    </source>
</evidence>
<keyword evidence="2 5" id="KW-0812">Transmembrane</keyword>
<name>A0ABR9B2D4_9BACL</name>
<dbReference type="Pfam" id="PF09685">
    <property type="entry name" value="MamF_MmsF"/>
    <property type="match status" value="1"/>
</dbReference>
<comment type="subcellular location">
    <subcellularLocation>
        <location evidence="1">Membrane</location>
        <topology evidence="1">Multi-pass membrane protein</topology>
    </subcellularLocation>
</comment>
<proteinExistence type="predicted"/>
<keyword evidence="7" id="KW-1185">Reference proteome</keyword>
<dbReference type="RefSeq" id="WP_192026601.1">
    <property type="nucleotide sequence ID" value="NZ_JACYTN010000020.1"/>
</dbReference>
<evidence type="ECO:0000313" key="6">
    <source>
        <dbReference type="EMBL" id="MBD8500306.1"/>
    </source>
</evidence>
<evidence type="ECO:0000313" key="7">
    <source>
        <dbReference type="Proteomes" id="UP000634529"/>
    </source>
</evidence>
<feature type="transmembrane region" description="Helical" evidence="5">
    <location>
        <begin position="6"/>
        <end position="29"/>
    </location>
</feature>
<reference evidence="6 7" key="1">
    <citation type="submission" date="2020-09" db="EMBL/GenBank/DDBJ databases">
        <title>Paenibacillus sp. CAU 1523 isolated from sand of Haeundae Beach.</title>
        <authorList>
            <person name="Kim W."/>
        </authorList>
    </citation>
    <scope>NUCLEOTIDE SEQUENCE [LARGE SCALE GENOMIC DNA]</scope>
    <source>
        <strain evidence="6 7">CAU 1523</strain>
    </source>
</reference>
<organism evidence="6 7">
    <name type="scientific">Paenibacillus arenosi</name>
    <dbReference type="NCBI Taxonomy" id="2774142"/>
    <lineage>
        <taxon>Bacteria</taxon>
        <taxon>Bacillati</taxon>
        <taxon>Bacillota</taxon>
        <taxon>Bacilli</taxon>
        <taxon>Bacillales</taxon>
        <taxon>Paenibacillaceae</taxon>
        <taxon>Paenibacillus</taxon>
    </lineage>
</organism>
<feature type="transmembrane region" description="Helical" evidence="5">
    <location>
        <begin position="67"/>
        <end position="88"/>
    </location>
</feature>
<protein>
    <submittedName>
        <fullName evidence="6">DUF4870 domain-containing protein</fullName>
    </submittedName>
</protein>